<gene>
    <name evidence="2" type="ORF">LCGC14_2959810</name>
</gene>
<dbReference type="Pfam" id="PF12680">
    <property type="entry name" value="SnoaL_2"/>
    <property type="match status" value="1"/>
</dbReference>
<comment type="caution">
    <text evidence="2">The sequence shown here is derived from an EMBL/GenBank/DDBJ whole genome shotgun (WGS) entry which is preliminary data.</text>
</comment>
<sequence length="92" mass="10735">MSLIDKAFEAFNAHDIEKFMDFYDESALHYQPTQIEPIKGRKAICEDYIKSSFTPFPDAHIKKVNAFGQGNWLCMEMIFEGDSYWNSSTIRK</sequence>
<dbReference type="InterPro" id="IPR032710">
    <property type="entry name" value="NTF2-like_dom_sf"/>
</dbReference>
<protein>
    <recommendedName>
        <fullName evidence="1">SnoaL-like domain-containing protein</fullName>
    </recommendedName>
</protein>
<organism evidence="2">
    <name type="scientific">marine sediment metagenome</name>
    <dbReference type="NCBI Taxonomy" id="412755"/>
    <lineage>
        <taxon>unclassified sequences</taxon>
        <taxon>metagenomes</taxon>
        <taxon>ecological metagenomes</taxon>
    </lineage>
</organism>
<dbReference type="Gene3D" id="3.10.450.50">
    <property type="match status" value="1"/>
</dbReference>
<evidence type="ECO:0000259" key="1">
    <source>
        <dbReference type="Pfam" id="PF12680"/>
    </source>
</evidence>
<proteinExistence type="predicted"/>
<dbReference type="AlphaFoldDB" id="A0A0F8Y022"/>
<dbReference type="InterPro" id="IPR037401">
    <property type="entry name" value="SnoaL-like"/>
</dbReference>
<accession>A0A0F8Y022</accession>
<dbReference type="EMBL" id="LAZR01059877">
    <property type="protein sequence ID" value="KKK66865.1"/>
    <property type="molecule type" value="Genomic_DNA"/>
</dbReference>
<dbReference type="SUPFAM" id="SSF54427">
    <property type="entry name" value="NTF2-like"/>
    <property type="match status" value="1"/>
</dbReference>
<name>A0A0F8Y022_9ZZZZ</name>
<reference evidence="2" key="1">
    <citation type="journal article" date="2015" name="Nature">
        <title>Complex archaea that bridge the gap between prokaryotes and eukaryotes.</title>
        <authorList>
            <person name="Spang A."/>
            <person name="Saw J.H."/>
            <person name="Jorgensen S.L."/>
            <person name="Zaremba-Niedzwiedzka K."/>
            <person name="Martijn J."/>
            <person name="Lind A.E."/>
            <person name="van Eijk R."/>
            <person name="Schleper C."/>
            <person name="Guy L."/>
            <person name="Ettema T.J."/>
        </authorList>
    </citation>
    <scope>NUCLEOTIDE SEQUENCE</scope>
</reference>
<feature type="domain" description="SnoaL-like" evidence="1">
    <location>
        <begin position="6"/>
        <end position="81"/>
    </location>
</feature>
<evidence type="ECO:0000313" key="2">
    <source>
        <dbReference type="EMBL" id="KKK66865.1"/>
    </source>
</evidence>